<feature type="transmembrane region" description="Helical" evidence="2">
    <location>
        <begin position="31"/>
        <end position="64"/>
    </location>
</feature>
<dbReference type="InterPro" id="IPR052016">
    <property type="entry name" value="Bact_Sigma-Reg"/>
</dbReference>
<dbReference type="Gene3D" id="3.60.40.10">
    <property type="entry name" value="PPM-type phosphatase domain"/>
    <property type="match status" value="1"/>
</dbReference>
<comment type="caution">
    <text evidence="4">The sequence shown here is derived from an EMBL/GenBank/DDBJ whole genome shotgun (WGS) entry which is preliminary data.</text>
</comment>
<dbReference type="Pfam" id="PF07228">
    <property type="entry name" value="SpoIIE"/>
    <property type="match status" value="1"/>
</dbReference>
<feature type="transmembrane region" description="Helical" evidence="2">
    <location>
        <begin position="76"/>
        <end position="96"/>
    </location>
</feature>
<name>A0ABQ2E2B7_9ACTN</name>
<dbReference type="InterPro" id="IPR001932">
    <property type="entry name" value="PPM-type_phosphatase-like_dom"/>
</dbReference>
<keyword evidence="2" id="KW-1133">Transmembrane helix</keyword>
<accession>A0ABQ2E2B7</accession>
<protein>
    <recommendedName>
        <fullName evidence="3">PPM-type phosphatase domain-containing protein</fullName>
    </recommendedName>
</protein>
<keyword evidence="2" id="KW-0812">Transmembrane</keyword>
<evidence type="ECO:0000259" key="3">
    <source>
        <dbReference type="SMART" id="SM00331"/>
    </source>
</evidence>
<sequence length="373" mass="39499">MAGGALILVPLAIVVAVPVIDIWLPRNLHVAPLLVVAPTFTAAFGGPRLVAAIGGLAVLSQIVAGLERQALGDERVVLEIVSLVVVSVLVTLFCYLRERHQRQLVRAQLVSETTQLALLRPLPPHAGPLRIASEYCSAEPDSRIGGDLFAVTRTEHSTRFLIGDVRGKGLTSLNGTSIMLGAFRATAHRQAPLPELAAYLEGSVHWGLSELDHAQDESGEWFVTALLVDIPDDEQAVHVLNMGHPPPLLIHEAAATPLLVRKPSPPLGLGGLGEASYEEETFPFPRGDSLLLYTDGVSEARDREGNFYPLADSAAVAGRSAVRSNGGPSALLKHLLDDLLAYAGGELGDDMAMIAVSWGEPGGPEDVPPPADT</sequence>
<keyword evidence="1" id="KW-0378">Hydrolase</keyword>
<dbReference type="PANTHER" id="PTHR43156">
    <property type="entry name" value="STAGE II SPORULATION PROTEIN E-RELATED"/>
    <property type="match status" value="1"/>
</dbReference>
<keyword evidence="2" id="KW-0472">Membrane</keyword>
<dbReference type="SMART" id="SM00331">
    <property type="entry name" value="PP2C_SIG"/>
    <property type="match status" value="1"/>
</dbReference>
<reference evidence="5" key="1">
    <citation type="journal article" date="2019" name="Int. J. Syst. Evol. Microbiol.">
        <title>The Global Catalogue of Microorganisms (GCM) 10K type strain sequencing project: providing services to taxonomists for standard genome sequencing and annotation.</title>
        <authorList>
            <consortium name="The Broad Institute Genomics Platform"/>
            <consortium name="The Broad Institute Genome Sequencing Center for Infectious Disease"/>
            <person name="Wu L."/>
            <person name="Ma J."/>
        </authorList>
    </citation>
    <scope>NUCLEOTIDE SEQUENCE [LARGE SCALE GENOMIC DNA]</scope>
    <source>
        <strain evidence="5">CGMCC 4.7275</strain>
    </source>
</reference>
<feature type="transmembrane region" description="Helical" evidence="2">
    <location>
        <begin position="6"/>
        <end position="24"/>
    </location>
</feature>
<dbReference type="RefSeq" id="WP_189105888.1">
    <property type="nucleotide sequence ID" value="NZ_BMMV01000002.1"/>
</dbReference>
<evidence type="ECO:0000256" key="2">
    <source>
        <dbReference type="SAM" id="Phobius"/>
    </source>
</evidence>
<gene>
    <name evidence="4" type="ORF">GCM10011583_08440</name>
</gene>
<keyword evidence="5" id="KW-1185">Reference proteome</keyword>
<evidence type="ECO:0000256" key="1">
    <source>
        <dbReference type="ARBA" id="ARBA00022801"/>
    </source>
</evidence>
<organism evidence="4 5">
    <name type="scientific">Streptomyces camponoticapitis</name>
    <dbReference type="NCBI Taxonomy" id="1616125"/>
    <lineage>
        <taxon>Bacteria</taxon>
        <taxon>Bacillati</taxon>
        <taxon>Actinomycetota</taxon>
        <taxon>Actinomycetes</taxon>
        <taxon>Kitasatosporales</taxon>
        <taxon>Streptomycetaceae</taxon>
        <taxon>Streptomyces</taxon>
    </lineage>
</organism>
<dbReference type="PANTHER" id="PTHR43156:SF2">
    <property type="entry name" value="STAGE II SPORULATION PROTEIN E"/>
    <property type="match status" value="1"/>
</dbReference>
<feature type="domain" description="PPM-type phosphatase" evidence="3">
    <location>
        <begin position="129"/>
        <end position="358"/>
    </location>
</feature>
<evidence type="ECO:0000313" key="5">
    <source>
        <dbReference type="Proteomes" id="UP000660265"/>
    </source>
</evidence>
<dbReference type="InterPro" id="IPR036457">
    <property type="entry name" value="PPM-type-like_dom_sf"/>
</dbReference>
<dbReference type="EMBL" id="BMMV01000002">
    <property type="protein sequence ID" value="GGJ79188.1"/>
    <property type="molecule type" value="Genomic_DNA"/>
</dbReference>
<evidence type="ECO:0000313" key="4">
    <source>
        <dbReference type="EMBL" id="GGJ79188.1"/>
    </source>
</evidence>
<dbReference type="Proteomes" id="UP000660265">
    <property type="component" value="Unassembled WGS sequence"/>
</dbReference>
<proteinExistence type="predicted"/>